<dbReference type="Pfam" id="PF13416">
    <property type="entry name" value="SBP_bac_8"/>
    <property type="match status" value="1"/>
</dbReference>
<accession>A0A833FMR8</accession>
<dbReference type="CDD" id="cd13589">
    <property type="entry name" value="PBP2_polyamine_RpCGA009"/>
    <property type="match status" value="1"/>
</dbReference>
<proteinExistence type="predicted"/>
<evidence type="ECO:0000313" key="4">
    <source>
        <dbReference type="EMBL" id="KAB2663772.1"/>
    </source>
</evidence>
<dbReference type="Gene3D" id="3.40.190.10">
    <property type="entry name" value="Periplasmic binding protein-like II"/>
    <property type="match status" value="2"/>
</dbReference>
<organism evidence="4 5">
    <name type="scientific">Brucella tritici</name>
    <dbReference type="NCBI Taxonomy" id="94626"/>
    <lineage>
        <taxon>Bacteria</taxon>
        <taxon>Pseudomonadati</taxon>
        <taxon>Pseudomonadota</taxon>
        <taxon>Alphaproteobacteria</taxon>
        <taxon>Hyphomicrobiales</taxon>
        <taxon>Brucellaceae</taxon>
        <taxon>Brucella/Ochrobactrum group</taxon>
        <taxon>Brucella</taxon>
    </lineage>
</organism>
<keyword evidence="5" id="KW-1185">Reference proteome</keyword>
<keyword evidence="1 3" id="KW-0732">Signal</keyword>
<sequence>MNKRTAFFATIGLIASVVVAQAEQITVTSWGGTYQDGQRKTYFEPFADKTGIKVIEETYSGELAKIKAQVDTNNVTWDVVDVDSNMIVTGCDDGLFEVLDYGKIADKSKFVDGAATDCAVGTIVVSTVGAFDTTVLKEAPKTVADFFDVEKIPGKRGMWKRPYVNLEWALIADGVPAKEVYKILSTPEGINRAFAKLETLKGNVVWWESGAQPAQLLADKEVVMTTAWSGRIQTAISTEKKPFEIMWDAQALDFNFWAIPRGTKNIDDAYKFIAFASDAAVMAKQSEFSAYGPANNDAVALIPAERAQTLPTNPSHMQNPLVYDAKFWAENGEALTKRFNNWLAQ</sequence>
<comment type="caution">
    <text evidence="4">The sequence shown here is derived from an EMBL/GenBank/DDBJ whole genome shotgun (WGS) entry which is preliminary data.</text>
</comment>
<reference evidence="4 5" key="1">
    <citation type="submission" date="2019-09" db="EMBL/GenBank/DDBJ databases">
        <title>Taxonomic organization of the family Brucellaceae based on a phylogenomic approach.</title>
        <authorList>
            <person name="Leclercq S."/>
            <person name="Cloeckaert A."/>
            <person name="Zygmunt M.S."/>
        </authorList>
    </citation>
    <scope>NUCLEOTIDE SEQUENCE [LARGE SCALE GENOMIC DNA]</scope>
    <source>
        <strain evidence="4 5">LMG 18957</strain>
    </source>
</reference>
<evidence type="ECO:0000256" key="2">
    <source>
        <dbReference type="ARBA" id="ARBA00022764"/>
    </source>
</evidence>
<dbReference type="PANTHER" id="PTHR30222:SF2">
    <property type="entry name" value="ABC TRANSPORTER SUBSTRATE-BINDING PROTEIN"/>
    <property type="match status" value="1"/>
</dbReference>
<feature type="signal peptide" evidence="3">
    <location>
        <begin position="1"/>
        <end position="22"/>
    </location>
</feature>
<dbReference type="EMBL" id="WBWA01000018">
    <property type="protein sequence ID" value="KAB2663772.1"/>
    <property type="molecule type" value="Genomic_DNA"/>
</dbReference>
<evidence type="ECO:0000313" key="5">
    <source>
        <dbReference type="Proteomes" id="UP000430843"/>
    </source>
</evidence>
<dbReference type="Proteomes" id="UP000430843">
    <property type="component" value="Unassembled WGS sequence"/>
</dbReference>
<feature type="chain" id="PRO_5033057951" evidence="3">
    <location>
        <begin position="23"/>
        <end position="345"/>
    </location>
</feature>
<dbReference type="SUPFAM" id="SSF53850">
    <property type="entry name" value="Periplasmic binding protein-like II"/>
    <property type="match status" value="1"/>
</dbReference>
<dbReference type="PANTHER" id="PTHR30222">
    <property type="entry name" value="SPERMIDINE/PUTRESCINE-BINDING PERIPLASMIC PROTEIN"/>
    <property type="match status" value="1"/>
</dbReference>
<keyword evidence="2" id="KW-0574">Periplasm</keyword>
<protein>
    <submittedName>
        <fullName evidence="4">ABC transporter substrate-binding protein</fullName>
    </submittedName>
</protein>
<evidence type="ECO:0000256" key="1">
    <source>
        <dbReference type="ARBA" id="ARBA00022729"/>
    </source>
</evidence>
<gene>
    <name evidence="4" type="ORF">F9K91_17480</name>
</gene>
<evidence type="ECO:0000256" key="3">
    <source>
        <dbReference type="SAM" id="SignalP"/>
    </source>
</evidence>
<dbReference type="InterPro" id="IPR006059">
    <property type="entry name" value="SBP"/>
</dbReference>
<dbReference type="AlphaFoldDB" id="A0A833FMR8"/>
<dbReference type="RefSeq" id="WP_151678330.1">
    <property type="nucleotide sequence ID" value="NZ_WBWA01000018.1"/>
</dbReference>
<name>A0A833FMR8_9HYPH</name>